<accession>A0A2T0WV88</accession>
<dbReference type="OrthoDB" id="5066907at2"/>
<keyword evidence="2" id="KW-1185">Reference proteome</keyword>
<sequence>MAILNYTTKIDSIKTIGEIQKILVAHGANKIVCDYEDGIPIAVTFCLIVNDQMTVYSLPANYSGVLRAMEKNKKVPRNLCTKEQAIKVSWRIVKDWVEAQVAIVEAEVAAMAEVFLPYTVTKSGNTLYKEIEKGGFKLLN</sequence>
<gene>
    <name evidence="1" type="ORF">CLW00_101269</name>
</gene>
<evidence type="ECO:0000313" key="2">
    <source>
        <dbReference type="Proteomes" id="UP000238157"/>
    </source>
</evidence>
<protein>
    <submittedName>
        <fullName evidence="1">Uncharacterized protein</fullName>
    </submittedName>
</protein>
<comment type="caution">
    <text evidence="1">The sequence shown here is derived from an EMBL/GenBank/DDBJ whole genome shotgun (WGS) entry which is preliminary data.</text>
</comment>
<name>A0A2T0WV88_9BACT</name>
<reference evidence="1 2" key="1">
    <citation type="submission" date="2018-03" db="EMBL/GenBank/DDBJ databases">
        <title>Genomic Encyclopedia of Archaeal and Bacterial Type Strains, Phase II (KMG-II): from individual species to whole genera.</title>
        <authorList>
            <person name="Goeker M."/>
        </authorList>
    </citation>
    <scope>NUCLEOTIDE SEQUENCE [LARGE SCALE GENOMIC DNA]</scope>
    <source>
        <strain evidence="1 2">DSM 27929</strain>
    </source>
</reference>
<dbReference type="Proteomes" id="UP000238157">
    <property type="component" value="Unassembled WGS sequence"/>
</dbReference>
<dbReference type="RefSeq" id="WP_106131846.1">
    <property type="nucleotide sequence ID" value="NZ_PVTR01000001.1"/>
</dbReference>
<dbReference type="EMBL" id="PVTR01000001">
    <property type="protein sequence ID" value="PRY90605.1"/>
    <property type="molecule type" value="Genomic_DNA"/>
</dbReference>
<dbReference type="AlphaFoldDB" id="A0A2T0WV88"/>
<proteinExistence type="predicted"/>
<evidence type="ECO:0000313" key="1">
    <source>
        <dbReference type="EMBL" id="PRY90605.1"/>
    </source>
</evidence>
<organism evidence="1 2">
    <name type="scientific">Mongoliibacter ruber</name>
    <dbReference type="NCBI Taxonomy" id="1750599"/>
    <lineage>
        <taxon>Bacteria</taxon>
        <taxon>Pseudomonadati</taxon>
        <taxon>Bacteroidota</taxon>
        <taxon>Cytophagia</taxon>
        <taxon>Cytophagales</taxon>
        <taxon>Cyclobacteriaceae</taxon>
        <taxon>Mongoliibacter</taxon>
    </lineage>
</organism>